<organism evidence="1 2">
    <name type="scientific">Clavibacter californiensis</name>
    <dbReference type="NCBI Taxonomy" id="1401995"/>
    <lineage>
        <taxon>Bacteria</taxon>
        <taxon>Bacillati</taxon>
        <taxon>Actinomycetota</taxon>
        <taxon>Actinomycetes</taxon>
        <taxon>Micrococcales</taxon>
        <taxon>Microbacteriaceae</taxon>
        <taxon>Clavibacter</taxon>
    </lineage>
</organism>
<dbReference type="EMBL" id="QWEE01000029">
    <property type="protein sequence ID" value="RII93747.1"/>
    <property type="molecule type" value="Genomic_DNA"/>
</dbReference>
<evidence type="ECO:0000313" key="2">
    <source>
        <dbReference type="Proteomes" id="UP000265355"/>
    </source>
</evidence>
<reference evidence="1 2" key="1">
    <citation type="submission" date="2018-08" db="EMBL/GenBank/DDBJ databases">
        <title>Genome Sequence of Clavibacter michiganensis Subspecies type strains, and the Atypical Peach-Colored Strains Isolated from Tomato.</title>
        <authorList>
            <person name="Osdaghi E."/>
            <person name="Portier P."/>
            <person name="Briand M."/>
            <person name="Jacques M.-A."/>
        </authorList>
    </citation>
    <scope>NUCLEOTIDE SEQUENCE [LARGE SCALE GENOMIC DNA]</scope>
    <source>
        <strain evidence="1 2">CFBP 8216</strain>
    </source>
</reference>
<comment type="caution">
    <text evidence="1">The sequence shown here is derived from an EMBL/GenBank/DDBJ whole genome shotgun (WGS) entry which is preliminary data.</text>
</comment>
<protein>
    <submittedName>
        <fullName evidence="1">Uncharacterized protein</fullName>
    </submittedName>
</protein>
<evidence type="ECO:0000313" key="1">
    <source>
        <dbReference type="EMBL" id="RII93747.1"/>
    </source>
</evidence>
<keyword evidence="2" id="KW-1185">Reference proteome</keyword>
<gene>
    <name evidence="1" type="ORF">DZF98_03525</name>
</gene>
<dbReference type="Proteomes" id="UP000265355">
    <property type="component" value="Unassembled WGS sequence"/>
</dbReference>
<proteinExistence type="predicted"/>
<dbReference type="RefSeq" id="WP_119372503.1">
    <property type="nucleotide sequence ID" value="NZ_CP040792.1"/>
</dbReference>
<accession>A0ABX9N7V8</accession>
<name>A0ABX9N7V8_9MICO</name>
<sequence length="106" mass="11208">MSYDDGLLTFEIKRAPDGSYAASLLGGEGLLSFEDGCVRVGGYPLAVARPASWDGQTLTVGERSFALGDSLSMGGTYRTELIPGQPDECTGETFFAHSVQLSSDVH</sequence>